<feature type="region of interest" description="Disordered" evidence="1">
    <location>
        <begin position="111"/>
        <end position="191"/>
    </location>
</feature>
<reference evidence="2" key="1">
    <citation type="journal article" date="2023" name="G3 (Bethesda)">
        <title>Whole genome assembly and annotation of the endangered Caribbean coral Acropora cervicornis.</title>
        <authorList>
            <person name="Selwyn J.D."/>
            <person name="Vollmer S.V."/>
        </authorList>
    </citation>
    <scope>NUCLEOTIDE SEQUENCE</scope>
    <source>
        <strain evidence="2">K2</strain>
    </source>
</reference>
<proteinExistence type="predicted"/>
<accession>A0AAD9VD04</accession>
<evidence type="ECO:0000313" key="3">
    <source>
        <dbReference type="Proteomes" id="UP001249851"/>
    </source>
</evidence>
<protein>
    <submittedName>
        <fullName evidence="2">Uncharacterized protein</fullName>
    </submittedName>
</protein>
<dbReference type="AlphaFoldDB" id="A0AAD9VD04"/>
<sequence>MDGNFGDFASYELSSTMRSAFNANTQITHQLKKTVKILEADRDMKLLNLQIEKDEIHSLSPSFGRKLVKTKVEHRDEVSRLQKYLKPQTLHLDQAGLIATPPRVRKTATMIERSSRGSPKQFKTHSPLASPLTGRKNLTRFSSSPPMSLSGNPNQSSVARDGPYLKSLHQPNNKMYGKQGSPLLRGSNAESLAPLNSPAEFKLEQVTNQCGQIVYRPLTTAQISLGGREAPHRGLLLRPVLSSKAQVKLKDIKENVFDRLYPNSKGSNSRFQHRDCSLHFGNLMLDEGRIRRRSLSLSDLPELLDED</sequence>
<comment type="caution">
    <text evidence="2">The sequence shown here is derived from an EMBL/GenBank/DDBJ whole genome shotgun (WGS) entry which is preliminary data.</text>
</comment>
<evidence type="ECO:0000256" key="1">
    <source>
        <dbReference type="SAM" id="MobiDB-lite"/>
    </source>
</evidence>
<dbReference type="Proteomes" id="UP001249851">
    <property type="component" value="Unassembled WGS sequence"/>
</dbReference>
<dbReference type="EMBL" id="JARQWQ010000009">
    <property type="protein sequence ID" value="KAK2569956.1"/>
    <property type="molecule type" value="Genomic_DNA"/>
</dbReference>
<keyword evidence="3" id="KW-1185">Reference proteome</keyword>
<gene>
    <name evidence="2" type="ORF">P5673_005817</name>
</gene>
<evidence type="ECO:0000313" key="2">
    <source>
        <dbReference type="EMBL" id="KAK2569956.1"/>
    </source>
</evidence>
<organism evidence="2 3">
    <name type="scientific">Acropora cervicornis</name>
    <name type="common">Staghorn coral</name>
    <dbReference type="NCBI Taxonomy" id="6130"/>
    <lineage>
        <taxon>Eukaryota</taxon>
        <taxon>Metazoa</taxon>
        <taxon>Cnidaria</taxon>
        <taxon>Anthozoa</taxon>
        <taxon>Hexacorallia</taxon>
        <taxon>Scleractinia</taxon>
        <taxon>Astrocoeniina</taxon>
        <taxon>Acroporidae</taxon>
        <taxon>Acropora</taxon>
    </lineage>
</organism>
<feature type="compositionally biased region" description="Polar residues" evidence="1">
    <location>
        <begin position="139"/>
        <end position="158"/>
    </location>
</feature>
<name>A0AAD9VD04_ACRCE</name>
<reference evidence="2" key="2">
    <citation type="journal article" date="2023" name="Science">
        <title>Genomic signatures of disease resistance in endangered staghorn corals.</title>
        <authorList>
            <person name="Vollmer S.V."/>
            <person name="Selwyn J.D."/>
            <person name="Despard B.A."/>
            <person name="Roesel C.L."/>
        </authorList>
    </citation>
    <scope>NUCLEOTIDE SEQUENCE</scope>
    <source>
        <strain evidence="2">K2</strain>
    </source>
</reference>